<sequence length="261" mass="28301">MTGTSARSSDPTVYRGMPPQLWSPPPPQLIRDARMLIVGYQADPEALAEVLPPGLTPHPNNLVQMNMYEVTAEQTSGFGAFSITYLTVEVEGHDSAAAEGAMSIPGRYFAYYWNSSPRVLAYAREAAGIPAMHGVRRGEIEGKTLTSTLQVDGRDVITARASVTENPAGTLGGHLNYYAHRQIPRPEGGRAAISELIELPLPFVADAYEAAVEDIGFDFPEGHPAQRLAPVSPLSVPSVLWADVTFTYSMGRVIRDYLQEA</sequence>
<dbReference type="Proteomes" id="UP000820669">
    <property type="component" value="Unassembled WGS sequence"/>
</dbReference>
<organism evidence="2 3">
    <name type="scientific">Pseudonocardia acidicola</name>
    <dbReference type="NCBI Taxonomy" id="2724939"/>
    <lineage>
        <taxon>Bacteria</taxon>
        <taxon>Bacillati</taxon>
        <taxon>Actinomycetota</taxon>
        <taxon>Actinomycetes</taxon>
        <taxon>Pseudonocardiales</taxon>
        <taxon>Pseudonocardiaceae</taxon>
        <taxon>Pseudonocardia</taxon>
    </lineage>
</organism>
<protein>
    <submittedName>
        <fullName evidence="2">Acetoacetate decarboxylase family protein</fullName>
    </submittedName>
</protein>
<dbReference type="InterPro" id="IPR010451">
    <property type="entry name" value="Acetoacetate_decarboxylase"/>
</dbReference>
<dbReference type="RefSeq" id="WP_169379601.1">
    <property type="nucleotide sequence ID" value="NZ_JAAXLA010000003.1"/>
</dbReference>
<dbReference type="Pfam" id="PF06314">
    <property type="entry name" value="ADC"/>
    <property type="match status" value="1"/>
</dbReference>
<dbReference type="InterPro" id="IPR023375">
    <property type="entry name" value="ADC_dom_sf"/>
</dbReference>
<accession>A0ABX1S6K1</accession>
<name>A0ABX1S6K1_9PSEU</name>
<comment type="caution">
    <text evidence="2">The sequence shown here is derived from an EMBL/GenBank/DDBJ whole genome shotgun (WGS) entry which is preliminary data.</text>
</comment>
<dbReference type="SUPFAM" id="SSF160104">
    <property type="entry name" value="Acetoacetate decarboxylase-like"/>
    <property type="match status" value="1"/>
</dbReference>
<evidence type="ECO:0000313" key="3">
    <source>
        <dbReference type="Proteomes" id="UP000820669"/>
    </source>
</evidence>
<proteinExistence type="predicted"/>
<keyword evidence="3" id="KW-1185">Reference proteome</keyword>
<feature type="compositionally biased region" description="Polar residues" evidence="1">
    <location>
        <begin position="1"/>
        <end position="11"/>
    </location>
</feature>
<evidence type="ECO:0000313" key="2">
    <source>
        <dbReference type="EMBL" id="NMH96237.1"/>
    </source>
</evidence>
<evidence type="ECO:0000256" key="1">
    <source>
        <dbReference type="SAM" id="MobiDB-lite"/>
    </source>
</evidence>
<reference evidence="2 3" key="1">
    <citation type="submission" date="2020-04" db="EMBL/GenBank/DDBJ databases">
        <authorList>
            <person name="Klaysubun C."/>
            <person name="Duangmal K."/>
            <person name="Lipun K."/>
        </authorList>
    </citation>
    <scope>NUCLEOTIDE SEQUENCE [LARGE SCALE GENOMIC DNA]</scope>
    <source>
        <strain evidence="2 3">K10HN5</strain>
    </source>
</reference>
<gene>
    <name evidence="2" type="ORF">HF526_02695</name>
</gene>
<dbReference type="Gene3D" id="2.40.400.10">
    <property type="entry name" value="Acetoacetate decarboxylase-like"/>
    <property type="match status" value="1"/>
</dbReference>
<dbReference type="EMBL" id="JAAXLA010000003">
    <property type="protein sequence ID" value="NMH96237.1"/>
    <property type="molecule type" value="Genomic_DNA"/>
</dbReference>
<feature type="region of interest" description="Disordered" evidence="1">
    <location>
        <begin position="1"/>
        <end position="21"/>
    </location>
</feature>